<evidence type="ECO:0000313" key="2">
    <source>
        <dbReference type="EMBL" id="SER74905.1"/>
    </source>
</evidence>
<dbReference type="RefSeq" id="WP_091755944.1">
    <property type="nucleotide sequence ID" value="NZ_FOHB01000001.1"/>
</dbReference>
<dbReference type="STRING" id="587636.SAMN05216199_1077"/>
<organism evidence="2 3">
    <name type="scientific">Pedococcus cremeus</name>
    <dbReference type="NCBI Taxonomy" id="587636"/>
    <lineage>
        <taxon>Bacteria</taxon>
        <taxon>Bacillati</taxon>
        <taxon>Actinomycetota</taxon>
        <taxon>Actinomycetes</taxon>
        <taxon>Micrococcales</taxon>
        <taxon>Intrasporangiaceae</taxon>
        <taxon>Pedococcus</taxon>
    </lineage>
</organism>
<name>A0A1H9RR21_9MICO</name>
<proteinExistence type="predicted"/>
<reference evidence="3" key="1">
    <citation type="submission" date="2016-10" db="EMBL/GenBank/DDBJ databases">
        <authorList>
            <person name="Varghese N."/>
            <person name="Submissions S."/>
        </authorList>
    </citation>
    <scope>NUCLEOTIDE SEQUENCE [LARGE SCALE GENOMIC DNA]</scope>
    <source>
        <strain evidence="3">CGMCC 1.6963</strain>
    </source>
</reference>
<dbReference type="EMBL" id="FOHB01000001">
    <property type="protein sequence ID" value="SER74905.1"/>
    <property type="molecule type" value="Genomic_DNA"/>
</dbReference>
<dbReference type="AlphaFoldDB" id="A0A1H9RR21"/>
<dbReference type="Gene3D" id="1.10.101.10">
    <property type="entry name" value="PGBD-like superfamily/PGBD"/>
    <property type="match status" value="1"/>
</dbReference>
<evidence type="ECO:0008006" key="4">
    <source>
        <dbReference type="Google" id="ProtNLM"/>
    </source>
</evidence>
<dbReference type="Proteomes" id="UP000199019">
    <property type="component" value="Unassembled WGS sequence"/>
</dbReference>
<evidence type="ECO:0000256" key="1">
    <source>
        <dbReference type="SAM" id="MobiDB-lite"/>
    </source>
</evidence>
<feature type="region of interest" description="Disordered" evidence="1">
    <location>
        <begin position="1"/>
        <end position="33"/>
    </location>
</feature>
<dbReference type="InterPro" id="IPR036366">
    <property type="entry name" value="PGBDSf"/>
</dbReference>
<dbReference type="InterPro" id="IPR036365">
    <property type="entry name" value="PGBD-like_sf"/>
</dbReference>
<accession>A0A1H9RR21</accession>
<dbReference type="OrthoDB" id="3268648at2"/>
<evidence type="ECO:0000313" key="3">
    <source>
        <dbReference type="Proteomes" id="UP000199019"/>
    </source>
</evidence>
<gene>
    <name evidence="2" type="ORF">SAMN05216199_1077</name>
</gene>
<keyword evidence="3" id="KW-1185">Reference proteome</keyword>
<sequence length="133" mass="14820">MNAGEANTVPYTEADRGPVERQGRSRPDGYGNYQWLRPGSRTLRLMDAGDDVKYLQRHIGAEPDGYFGPETAQALDEFRRRQGLGDPGEQAGADLVGVVVGRDVWSAILGSHSALPRTRRRWRLGGDPRMTRR</sequence>
<feature type="compositionally biased region" description="Basic and acidic residues" evidence="1">
    <location>
        <begin position="13"/>
        <end position="27"/>
    </location>
</feature>
<dbReference type="SUPFAM" id="SSF47090">
    <property type="entry name" value="PGBD-like"/>
    <property type="match status" value="1"/>
</dbReference>
<protein>
    <recommendedName>
        <fullName evidence="4">Peptidoglycan binding-like domain-containing protein</fullName>
    </recommendedName>
</protein>